<dbReference type="FunCoup" id="D8R0F0">
    <property type="interactions" value="31"/>
</dbReference>
<accession>D8R0F0</accession>
<feature type="compositionally biased region" description="Basic and acidic residues" evidence="1">
    <location>
        <begin position="131"/>
        <end position="145"/>
    </location>
</feature>
<reference evidence="3 4" key="1">
    <citation type="journal article" date="2011" name="Science">
        <title>The Selaginella genome identifies genetic changes associated with the evolution of vascular plants.</title>
        <authorList>
            <person name="Banks J.A."/>
            <person name="Nishiyama T."/>
            <person name="Hasebe M."/>
            <person name="Bowman J.L."/>
            <person name="Gribskov M."/>
            <person name="dePamphilis C."/>
            <person name="Albert V.A."/>
            <person name="Aono N."/>
            <person name="Aoyama T."/>
            <person name="Ambrose B.A."/>
            <person name="Ashton N.W."/>
            <person name="Axtell M.J."/>
            <person name="Barker E."/>
            <person name="Barker M.S."/>
            <person name="Bennetzen J.L."/>
            <person name="Bonawitz N.D."/>
            <person name="Chapple C."/>
            <person name="Cheng C."/>
            <person name="Correa L.G."/>
            <person name="Dacre M."/>
            <person name="DeBarry J."/>
            <person name="Dreyer I."/>
            <person name="Elias M."/>
            <person name="Engstrom E.M."/>
            <person name="Estelle M."/>
            <person name="Feng L."/>
            <person name="Finet C."/>
            <person name="Floyd S.K."/>
            <person name="Frommer W.B."/>
            <person name="Fujita T."/>
            <person name="Gramzow L."/>
            <person name="Gutensohn M."/>
            <person name="Harholt J."/>
            <person name="Hattori M."/>
            <person name="Heyl A."/>
            <person name="Hirai T."/>
            <person name="Hiwatashi Y."/>
            <person name="Ishikawa M."/>
            <person name="Iwata M."/>
            <person name="Karol K.G."/>
            <person name="Koehler B."/>
            <person name="Kolukisaoglu U."/>
            <person name="Kubo M."/>
            <person name="Kurata T."/>
            <person name="Lalonde S."/>
            <person name="Li K."/>
            <person name="Li Y."/>
            <person name="Litt A."/>
            <person name="Lyons E."/>
            <person name="Manning G."/>
            <person name="Maruyama T."/>
            <person name="Michael T.P."/>
            <person name="Mikami K."/>
            <person name="Miyazaki S."/>
            <person name="Morinaga S."/>
            <person name="Murata T."/>
            <person name="Mueller-Roeber B."/>
            <person name="Nelson D.R."/>
            <person name="Obara M."/>
            <person name="Oguri Y."/>
            <person name="Olmstead R.G."/>
            <person name="Onodera N."/>
            <person name="Petersen B.L."/>
            <person name="Pils B."/>
            <person name="Prigge M."/>
            <person name="Rensing S.A."/>
            <person name="Riano-Pachon D.M."/>
            <person name="Roberts A.W."/>
            <person name="Sato Y."/>
            <person name="Scheller H.V."/>
            <person name="Schulz B."/>
            <person name="Schulz C."/>
            <person name="Shakirov E.V."/>
            <person name="Shibagaki N."/>
            <person name="Shinohara N."/>
            <person name="Shippen D.E."/>
            <person name="Soerensen I."/>
            <person name="Sotooka R."/>
            <person name="Sugimoto N."/>
            <person name="Sugita M."/>
            <person name="Sumikawa N."/>
            <person name="Tanurdzic M."/>
            <person name="Theissen G."/>
            <person name="Ulvskov P."/>
            <person name="Wakazuki S."/>
            <person name="Weng J.K."/>
            <person name="Willats W.W."/>
            <person name="Wipf D."/>
            <person name="Wolf P.G."/>
            <person name="Yang L."/>
            <person name="Zimmer A.D."/>
            <person name="Zhu Q."/>
            <person name="Mitros T."/>
            <person name="Hellsten U."/>
            <person name="Loque D."/>
            <person name="Otillar R."/>
            <person name="Salamov A."/>
            <person name="Schmutz J."/>
            <person name="Shapiro H."/>
            <person name="Lindquist E."/>
            <person name="Lucas S."/>
            <person name="Rokhsar D."/>
            <person name="Grigoriev I.V."/>
        </authorList>
    </citation>
    <scope>NUCLEOTIDE SEQUENCE [LARGE SCALE GENOMIC DNA]</scope>
</reference>
<evidence type="ECO:0000313" key="3">
    <source>
        <dbReference type="EMBL" id="EFJ34960.1"/>
    </source>
</evidence>
<dbReference type="PROSITE" id="PS51257">
    <property type="entry name" value="PROKAR_LIPOPROTEIN"/>
    <property type="match status" value="1"/>
</dbReference>
<keyword evidence="4" id="KW-1185">Reference proteome</keyword>
<sequence>MAMAKLAMVPLSVLSVSASCPDLAQAGILSGYRGWDFQLPQISVPDSLKENSEKQRKKYEEFDSNMKNSPLIKELLKRSKDNAAKRKQEIEDKYCERQAEWGVGDCSLEYSTPEEKEKFLELMKKRRAETEKLGDAVAQENKEEESTQPTAGTPLAQENQEGTTQARTNASVAQQENDEGTMQTTMD</sequence>
<dbReference type="KEGG" id="smo:SELMODRAFT_406025"/>
<feature type="chain" id="PRO_5003121403" description="DUF1068 domain-containing protein" evidence="2">
    <location>
        <begin position="19"/>
        <end position="187"/>
    </location>
</feature>
<dbReference type="PANTHER" id="PTHR36730:SF1">
    <property type="entry name" value="CATHEPSIN PROPEPTIDE INHIBITOR DOMAIN-CONTAINING PROTEIN"/>
    <property type="match status" value="1"/>
</dbReference>
<evidence type="ECO:0000256" key="2">
    <source>
        <dbReference type="SAM" id="SignalP"/>
    </source>
</evidence>
<proteinExistence type="predicted"/>
<organism evidence="4">
    <name type="scientific">Selaginella moellendorffii</name>
    <name type="common">Spikemoss</name>
    <dbReference type="NCBI Taxonomy" id="88036"/>
    <lineage>
        <taxon>Eukaryota</taxon>
        <taxon>Viridiplantae</taxon>
        <taxon>Streptophyta</taxon>
        <taxon>Embryophyta</taxon>
        <taxon>Tracheophyta</taxon>
        <taxon>Lycopodiopsida</taxon>
        <taxon>Selaginellales</taxon>
        <taxon>Selaginellaceae</taxon>
        <taxon>Selaginella</taxon>
    </lineage>
</organism>
<protein>
    <recommendedName>
        <fullName evidence="5">DUF1068 domain-containing protein</fullName>
    </recommendedName>
</protein>
<dbReference type="Proteomes" id="UP000001514">
    <property type="component" value="Unassembled WGS sequence"/>
</dbReference>
<dbReference type="OMA" id="AMQTCRI"/>
<feature type="signal peptide" evidence="2">
    <location>
        <begin position="1"/>
        <end position="18"/>
    </location>
</feature>
<evidence type="ECO:0000313" key="4">
    <source>
        <dbReference type="Proteomes" id="UP000001514"/>
    </source>
</evidence>
<dbReference type="OrthoDB" id="2019425at2759"/>
<dbReference type="PANTHER" id="PTHR36730">
    <property type="entry name" value="OS03G0210700 PROTEIN"/>
    <property type="match status" value="1"/>
</dbReference>
<feature type="compositionally biased region" description="Polar residues" evidence="1">
    <location>
        <begin position="147"/>
        <end position="187"/>
    </location>
</feature>
<dbReference type="HOGENOM" id="CLU_1449975_0_0_1"/>
<keyword evidence="2" id="KW-0732">Signal</keyword>
<dbReference type="eggNOG" id="ENOG502S18G">
    <property type="taxonomic scope" value="Eukaryota"/>
</dbReference>
<dbReference type="AlphaFoldDB" id="D8R0F0"/>
<dbReference type="Gramene" id="EFJ34960">
    <property type="protein sequence ID" value="EFJ34960"/>
    <property type="gene ID" value="SELMODRAFT_406025"/>
</dbReference>
<gene>
    <name evidence="3" type="ORF">SELMODRAFT_406025</name>
</gene>
<name>D8R0F0_SELML</name>
<dbReference type="EMBL" id="GL377569">
    <property type="protein sequence ID" value="EFJ34960.1"/>
    <property type="molecule type" value="Genomic_DNA"/>
</dbReference>
<feature type="region of interest" description="Disordered" evidence="1">
    <location>
        <begin position="131"/>
        <end position="187"/>
    </location>
</feature>
<evidence type="ECO:0008006" key="5">
    <source>
        <dbReference type="Google" id="ProtNLM"/>
    </source>
</evidence>
<dbReference type="InParanoid" id="D8R0F0"/>
<evidence type="ECO:0000256" key="1">
    <source>
        <dbReference type="SAM" id="MobiDB-lite"/>
    </source>
</evidence>